<accession>A0ACC0QHC0</accession>
<reference evidence="1" key="1">
    <citation type="submission" date="2022-06" db="EMBL/GenBank/DDBJ databases">
        <title>Fusarium solani species complex genomes reveal bases of compartmentalisation and animal pathogenesis.</title>
        <authorList>
            <person name="Tsai I.J."/>
        </authorList>
    </citation>
    <scope>NUCLEOTIDE SEQUENCE</scope>
    <source>
        <strain evidence="1">Fu6.1</strain>
    </source>
</reference>
<name>A0ACC0QHC0_9HYPO</name>
<evidence type="ECO:0000313" key="2">
    <source>
        <dbReference type="Proteomes" id="UP001065298"/>
    </source>
</evidence>
<dbReference type="EMBL" id="CM046513">
    <property type="protein sequence ID" value="KAI8652715.1"/>
    <property type="molecule type" value="Genomic_DNA"/>
</dbReference>
<protein>
    <submittedName>
        <fullName evidence="1">Gamma-glutamylcyclotransferase</fullName>
    </submittedName>
</protein>
<dbReference type="Proteomes" id="UP001065298">
    <property type="component" value="Chromosome 11"/>
</dbReference>
<sequence length="325" mass="36955">MDVLDELEAMANAVSLADSNEIDNSTIYRWQSLFGYSESEARDKIKEYRSSSHDFIASDSHWDMVRDQKQHEGFDREPYEYSCTAVARKSCHPLTLTQKQTQRLQTSTFLVKLEGPLQTVEAVAQAANMSSIQETMMASDSSGRTSSFCKVNGLEKLAIEAFLSKSKIHSAFSPTFIRISLARKELSTNSVYPTLGIDSTMPQHRLGKQNDSPQPTQNEYPIWYFFYGTLAQSEVLSDLLGTDPVYHDAKIRGGVVGSWGNYKALVDDPSQRNMVHEKAFLVTCEEDEEALRLYETEAYEIVRCRIEVDEGRVIDGLTFRWRDEY</sequence>
<gene>
    <name evidence="1" type="ORF">NCS57_01336400</name>
</gene>
<proteinExistence type="predicted"/>
<evidence type="ECO:0000313" key="1">
    <source>
        <dbReference type="EMBL" id="KAI8652715.1"/>
    </source>
</evidence>
<keyword evidence="2" id="KW-1185">Reference proteome</keyword>
<organism evidence="1 2">
    <name type="scientific">Fusarium keratoplasticum</name>
    <dbReference type="NCBI Taxonomy" id="1328300"/>
    <lineage>
        <taxon>Eukaryota</taxon>
        <taxon>Fungi</taxon>
        <taxon>Dikarya</taxon>
        <taxon>Ascomycota</taxon>
        <taxon>Pezizomycotina</taxon>
        <taxon>Sordariomycetes</taxon>
        <taxon>Hypocreomycetidae</taxon>
        <taxon>Hypocreales</taxon>
        <taxon>Nectriaceae</taxon>
        <taxon>Fusarium</taxon>
        <taxon>Fusarium solani species complex</taxon>
    </lineage>
</organism>
<comment type="caution">
    <text evidence="1">The sequence shown here is derived from an EMBL/GenBank/DDBJ whole genome shotgun (WGS) entry which is preliminary data.</text>
</comment>